<evidence type="ECO:0000259" key="7">
    <source>
        <dbReference type="PROSITE" id="PS50862"/>
    </source>
</evidence>
<dbReference type="Gene3D" id="3.30.930.10">
    <property type="entry name" value="Bira Bifunctional Protein, Domain 2"/>
    <property type="match status" value="1"/>
</dbReference>
<dbReference type="STRING" id="1209962.L0P840"/>
<evidence type="ECO:0000256" key="1">
    <source>
        <dbReference type="ARBA" id="ARBA00022598"/>
    </source>
</evidence>
<dbReference type="InParanoid" id="L0P840"/>
<dbReference type="PANTHER" id="PTHR22594:SF34">
    <property type="entry name" value="ASPARAGINE--TRNA LIGASE, MITOCHONDRIAL-RELATED"/>
    <property type="match status" value="1"/>
</dbReference>
<keyword evidence="1" id="KW-0436">Ligase</keyword>
<comment type="caution">
    <text evidence="8">The sequence shown here is derived from an EMBL/GenBank/DDBJ whole genome shotgun (WGS) entry which is preliminary data.</text>
</comment>
<dbReference type="VEuPathDB" id="FungiDB:PNEJI1_003716"/>
<sequence length="665" mass="77411">MKNVTFATINDGTTGKSLQTVLRPEQAKRLSIGCSVKLTGSYIKAQGGSKEKQEYELHVNNVHVYGYADPSSYPLQKKNHTAEFLRKKPHLRLRTESMSKLLRLRSFLISTISLFFSDRNYIQTHPPILTSSDCEGAGKIFLAKTEDGLTDFFKKPVYLTVSTQLHLEALAHSLSKVWSLSPIFRAEESQTSKHLAEFYMLEAEISFIDNLEELISVIEQMIYHSVENLRNSSIGQELVSKSYKISTKNQTNLEDRWNFLLKKHMEDSEEPKIEETEQFKDHSTLFYDPYEKKDNNLVSDEEKDDLFGDHTDDEKNNDIKSKEIIEEIQGEAQEEPEYQETRKILESTLVNRAVPESTDGEVFARHYCYVLIGIQLYYVKMPNFLTIVQKPFDRESYLEEAQSEREETTIHQYDTNQRIRLKVENTIRWRYVKNKDGTYVDGSLSLLLGSELFSAVTKNSFSEHTYLCLSHESQNLLMSRKRFTKNMTFLPIDTGSSTHKRLTEAILRGNMKKCSIVEFVNVEDPEKVKREAERIEEEKIRFRRRLETKRRAQDAKYYEVPILTVEGLEAEEVGEHFSKTSYIDKDDDDDFIVDDESDETEKLERLRKIKEDGINMYKKQQLSSDKNEQNKENDDESNHSFTEQDTDDDDDDTFIKETDADKQIS</sequence>
<dbReference type="EMBL" id="CAKM01000086">
    <property type="protein sequence ID" value="CCJ28561.1"/>
    <property type="molecule type" value="Genomic_DNA"/>
</dbReference>
<keyword evidence="2" id="KW-0547">Nucleotide-binding</keyword>
<organism evidence="9">
    <name type="scientific">Pneumocystis jirovecii</name>
    <name type="common">Human pneumocystis pneumonia agent</name>
    <dbReference type="NCBI Taxonomy" id="42068"/>
    <lineage>
        <taxon>Eukaryota</taxon>
        <taxon>Fungi</taxon>
        <taxon>Dikarya</taxon>
        <taxon>Ascomycota</taxon>
        <taxon>Taphrinomycotina</taxon>
        <taxon>Pneumocystomycetes</taxon>
        <taxon>Pneumocystaceae</taxon>
        <taxon>Pneumocystis</taxon>
    </lineage>
</organism>
<feature type="region of interest" description="Disordered" evidence="6">
    <location>
        <begin position="614"/>
        <end position="665"/>
    </location>
</feature>
<keyword evidence="3" id="KW-0067">ATP-binding</keyword>
<feature type="non-terminal residue" evidence="8">
    <location>
        <position position="665"/>
    </location>
</feature>
<dbReference type="AlphaFoldDB" id="L0P840"/>
<dbReference type="SUPFAM" id="SSF50249">
    <property type="entry name" value="Nucleic acid-binding proteins"/>
    <property type="match status" value="1"/>
</dbReference>
<dbReference type="Gene3D" id="2.40.50.140">
    <property type="entry name" value="Nucleic acid-binding proteins"/>
    <property type="match status" value="1"/>
</dbReference>
<feature type="compositionally biased region" description="Basic and acidic residues" evidence="6">
    <location>
        <begin position="653"/>
        <end position="665"/>
    </location>
</feature>
<evidence type="ECO:0000256" key="6">
    <source>
        <dbReference type="SAM" id="MobiDB-lite"/>
    </source>
</evidence>
<evidence type="ECO:0000313" key="8">
    <source>
        <dbReference type="EMBL" id="CCJ28561.1"/>
    </source>
</evidence>
<dbReference type="PROSITE" id="PS50862">
    <property type="entry name" value="AA_TRNA_LIGASE_II"/>
    <property type="match status" value="1"/>
</dbReference>
<dbReference type="Pfam" id="PF04004">
    <property type="entry name" value="Leo1"/>
    <property type="match status" value="1"/>
</dbReference>
<dbReference type="InterPro" id="IPR012340">
    <property type="entry name" value="NA-bd_OB-fold"/>
</dbReference>
<evidence type="ECO:0000256" key="2">
    <source>
        <dbReference type="ARBA" id="ARBA00022741"/>
    </source>
</evidence>
<dbReference type="InterPro" id="IPR006195">
    <property type="entry name" value="aa-tRNA-synth_II"/>
</dbReference>
<dbReference type="InterPro" id="IPR007149">
    <property type="entry name" value="Leo1"/>
</dbReference>
<gene>
    <name evidence="8" type="ORF">PNEJI1_003716</name>
</gene>
<keyword evidence="4" id="KW-0648">Protein biosynthesis</keyword>
<accession>L0P840</accession>
<evidence type="ECO:0000256" key="3">
    <source>
        <dbReference type="ARBA" id="ARBA00022840"/>
    </source>
</evidence>
<dbReference type="GO" id="GO:0004816">
    <property type="term" value="F:asparagine-tRNA ligase activity"/>
    <property type="evidence" value="ECO:0007669"/>
    <property type="project" value="TreeGrafter"/>
</dbReference>
<dbReference type="InterPro" id="IPR045864">
    <property type="entry name" value="aa-tRNA-synth_II/BPL/LPL"/>
</dbReference>
<feature type="compositionally biased region" description="Basic and acidic residues" evidence="6">
    <location>
        <begin position="625"/>
        <end position="638"/>
    </location>
</feature>
<dbReference type="GO" id="GO:0006368">
    <property type="term" value="P:transcription elongation by RNA polymerase II"/>
    <property type="evidence" value="ECO:0007669"/>
    <property type="project" value="InterPro"/>
</dbReference>
<dbReference type="GO" id="GO:0006421">
    <property type="term" value="P:asparaginyl-tRNA aminoacylation"/>
    <property type="evidence" value="ECO:0007669"/>
    <property type="project" value="TreeGrafter"/>
</dbReference>
<dbReference type="GO" id="GO:0016593">
    <property type="term" value="C:Cdc73/Paf1 complex"/>
    <property type="evidence" value="ECO:0007669"/>
    <property type="project" value="InterPro"/>
</dbReference>
<dbReference type="SUPFAM" id="SSF55681">
    <property type="entry name" value="Class II aaRS and biotin synthetases"/>
    <property type="match status" value="1"/>
</dbReference>
<evidence type="ECO:0000256" key="5">
    <source>
        <dbReference type="ARBA" id="ARBA00023146"/>
    </source>
</evidence>
<feature type="domain" description="Aminoacyl-transfer RNA synthetases class-II family profile" evidence="7">
    <location>
        <begin position="102"/>
        <end position="566"/>
    </location>
</feature>
<name>L0P840_PNEJI</name>
<dbReference type="GO" id="GO:0005739">
    <property type="term" value="C:mitochondrion"/>
    <property type="evidence" value="ECO:0007669"/>
    <property type="project" value="TreeGrafter"/>
</dbReference>
<dbReference type="Pfam" id="PF00152">
    <property type="entry name" value="tRNA-synt_2"/>
    <property type="match status" value="1"/>
</dbReference>
<dbReference type="PANTHER" id="PTHR22594">
    <property type="entry name" value="ASPARTYL/LYSYL-TRNA SYNTHETASE"/>
    <property type="match status" value="1"/>
</dbReference>
<proteinExistence type="predicted"/>
<reference evidence="8 9" key="1">
    <citation type="journal article" date="2012" name="MBio">
        <title>De novo assembly of the Pneumocystis jirovecii genome from a single bronchoalveolar lavage fluid specimen from a patient.</title>
        <authorList>
            <person name="Cisse O.H."/>
            <person name="Pagni M."/>
            <person name="Hauser P.M."/>
        </authorList>
    </citation>
    <scope>NUCLEOTIDE SEQUENCE [LARGE SCALE GENOMIC DNA]</scope>
    <source>
        <strain evidence="8 9">SE8</strain>
    </source>
</reference>
<keyword evidence="5" id="KW-0030">Aminoacyl-tRNA synthetase</keyword>
<dbReference type="FunCoup" id="L0P840">
    <property type="interactions" value="137"/>
</dbReference>
<protein>
    <recommendedName>
        <fullName evidence="7">Aminoacyl-transfer RNA synthetases class-II family profile domain-containing protein</fullName>
    </recommendedName>
</protein>
<evidence type="ECO:0000313" key="9">
    <source>
        <dbReference type="Proteomes" id="UP000010422"/>
    </source>
</evidence>
<evidence type="ECO:0000256" key="4">
    <source>
        <dbReference type="ARBA" id="ARBA00022917"/>
    </source>
</evidence>
<dbReference type="InterPro" id="IPR004364">
    <property type="entry name" value="Aa-tRNA-synt_II"/>
</dbReference>
<dbReference type="CDD" id="cd04318">
    <property type="entry name" value="EcAsnRS_like_N"/>
    <property type="match status" value="1"/>
</dbReference>
<dbReference type="Proteomes" id="UP000010422">
    <property type="component" value="Unassembled WGS sequence"/>
</dbReference>
<dbReference type="GO" id="GO:0005524">
    <property type="term" value="F:ATP binding"/>
    <property type="evidence" value="ECO:0007669"/>
    <property type="project" value="UniProtKB-KW"/>
</dbReference>